<feature type="non-terminal residue" evidence="2">
    <location>
        <position position="1"/>
    </location>
</feature>
<dbReference type="InterPro" id="IPR018774">
    <property type="entry name" value="Phage_Mu_GpT"/>
</dbReference>
<feature type="domain" description="Bacteriophage Mu GpT" evidence="1">
    <location>
        <begin position="273"/>
        <end position="333"/>
    </location>
</feature>
<dbReference type="Pfam" id="PF10124">
    <property type="entry name" value="Mu-like_gpT"/>
    <property type="match status" value="3"/>
</dbReference>
<dbReference type="AlphaFoldDB" id="A0A0F9A5N6"/>
<reference evidence="2" key="1">
    <citation type="journal article" date="2015" name="Nature">
        <title>Complex archaea that bridge the gap between prokaryotes and eukaryotes.</title>
        <authorList>
            <person name="Spang A."/>
            <person name="Saw J.H."/>
            <person name="Jorgensen S.L."/>
            <person name="Zaremba-Niedzwiedzka K."/>
            <person name="Martijn J."/>
            <person name="Lind A.E."/>
            <person name="van Eijk R."/>
            <person name="Schleper C."/>
            <person name="Guy L."/>
            <person name="Ettema T.J."/>
        </authorList>
    </citation>
    <scope>NUCLEOTIDE SEQUENCE</scope>
</reference>
<evidence type="ECO:0000313" key="2">
    <source>
        <dbReference type="EMBL" id="KKK73874.1"/>
    </source>
</evidence>
<proteinExistence type="predicted"/>
<feature type="domain" description="Bacteriophage Mu GpT" evidence="1">
    <location>
        <begin position="197"/>
        <end position="239"/>
    </location>
</feature>
<name>A0A0F9A5N6_9ZZZZ</name>
<dbReference type="EMBL" id="LAZR01056586">
    <property type="protein sequence ID" value="KKK73874.1"/>
    <property type="molecule type" value="Genomic_DNA"/>
</dbReference>
<protein>
    <recommendedName>
        <fullName evidence="1">Bacteriophage Mu GpT domain-containing protein</fullName>
    </recommendedName>
</protein>
<organism evidence="2">
    <name type="scientific">marine sediment metagenome</name>
    <dbReference type="NCBI Taxonomy" id="412755"/>
    <lineage>
        <taxon>unclassified sequences</taxon>
        <taxon>metagenomes</taxon>
        <taxon>ecological metagenomes</taxon>
    </lineage>
</organism>
<feature type="domain" description="Bacteriophage Mu GpT" evidence="1">
    <location>
        <begin position="40"/>
        <end position="185"/>
    </location>
</feature>
<comment type="caution">
    <text evidence="2">The sequence shown here is derived from an EMBL/GenBank/DDBJ whole genome shotgun (WGS) entry which is preliminary data.</text>
</comment>
<evidence type="ECO:0000259" key="1">
    <source>
        <dbReference type="Pfam" id="PF10124"/>
    </source>
</evidence>
<gene>
    <name evidence="2" type="ORF">LCGC14_2889430</name>
</gene>
<sequence length="340" mass="36749">RRHGAQAEPEGSVSFIRRGLLSGKDRRPEMAIVNSDFLAGVRTGFRSLFQSAFEAASLQAPWRELALPVTSTGQIESYDWLGTVPVMVDVTNGDIQVEGLGNYSQSITNLTYKAAIEVARAAFEDDKLNLISPRVQQLGEEAGRHPGQLIFALFESGGLAFDATAFFADTRVIGRSANVDNIVSGAYGAGTVAEFQAGIAAGRAQMRLFQDDQGRPMNVSPNVIVVPPALEQACFQALTDAGRAVNAPAVPATADGAFRLAGYTVLVNPYLTTTDDWYMFYTSGATRPFIYQERVAPALEGLTTPETESGIVRDRFLYSVRARYAVGYGDPRYAVKLLDA</sequence>
<accession>A0A0F9A5N6</accession>